<evidence type="ECO:0000256" key="4">
    <source>
        <dbReference type="ARBA" id="ARBA00023027"/>
    </source>
</evidence>
<evidence type="ECO:0000313" key="13">
    <source>
        <dbReference type="EMBL" id="ACL02566.1"/>
    </source>
</evidence>
<dbReference type="GO" id="GO:0008888">
    <property type="term" value="F:glycerol dehydrogenase (NAD+) activity"/>
    <property type="evidence" value="ECO:0007669"/>
    <property type="project" value="UniProtKB-EC"/>
</dbReference>
<evidence type="ECO:0000256" key="7">
    <source>
        <dbReference type="ARBA" id="ARBA00040132"/>
    </source>
</evidence>
<dbReference type="PANTHER" id="PTHR43616">
    <property type="entry name" value="GLYCEROL DEHYDROGENASE"/>
    <property type="match status" value="1"/>
</dbReference>
<evidence type="ECO:0000256" key="9">
    <source>
        <dbReference type="PIRSR" id="PIRSR000112-1"/>
    </source>
</evidence>
<feature type="binding site" evidence="11">
    <location>
        <position position="130"/>
    </location>
    <ligand>
        <name>NAD(+)</name>
        <dbReference type="ChEBI" id="CHEBI:57540"/>
    </ligand>
</feature>
<evidence type="ECO:0000259" key="12">
    <source>
        <dbReference type="Pfam" id="PF00465"/>
    </source>
</evidence>
<comment type="similarity">
    <text evidence="1">Belongs to the iron-containing alcohol dehydrogenase family.</text>
</comment>
<dbReference type="EMBL" id="CP001322">
    <property type="protein sequence ID" value="ACL02566.1"/>
    <property type="molecule type" value="Genomic_DNA"/>
</dbReference>
<dbReference type="PROSITE" id="PS00913">
    <property type="entry name" value="ADH_IRON_1"/>
    <property type="match status" value="1"/>
</dbReference>
<evidence type="ECO:0000256" key="11">
    <source>
        <dbReference type="PIRSR" id="PIRSR000112-3"/>
    </source>
</evidence>
<dbReference type="Gene3D" id="1.20.1090.10">
    <property type="entry name" value="Dehydroquinate synthase-like - alpha domain"/>
    <property type="match status" value="1"/>
</dbReference>
<dbReference type="Proteomes" id="UP000000739">
    <property type="component" value="Chromosome"/>
</dbReference>
<dbReference type="InterPro" id="IPR018211">
    <property type="entry name" value="ADH_Fe_CS"/>
</dbReference>
<proteinExistence type="inferred from homology"/>
<feature type="binding site" evidence="10">
    <location>
        <position position="120"/>
    </location>
    <ligand>
        <name>glycerol</name>
        <dbReference type="ChEBI" id="CHEBI:17754"/>
    </ligand>
</feature>
<evidence type="ECO:0000313" key="14">
    <source>
        <dbReference type="Proteomes" id="UP000000739"/>
    </source>
</evidence>
<evidence type="ECO:0000256" key="6">
    <source>
        <dbReference type="ARBA" id="ARBA00039147"/>
    </source>
</evidence>
<dbReference type="InterPro" id="IPR016205">
    <property type="entry name" value="Glycerol_DH"/>
</dbReference>
<dbReference type="eggNOG" id="COG0371">
    <property type="taxonomic scope" value="Bacteria"/>
</dbReference>
<feature type="binding site" evidence="11">
    <location>
        <position position="124"/>
    </location>
    <ligand>
        <name>NAD(+)</name>
        <dbReference type="ChEBI" id="CHEBI:57540"/>
    </ligand>
</feature>
<feature type="binding site" evidence="9">
    <location>
        <position position="253"/>
    </location>
    <ligand>
        <name>glycerol</name>
        <dbReference type="ChEBI" id="CHEBI:17754"/>
    </ligand>
</feature>
<dbReference type="RefSeq" id="WP_012610004.1">
    <property type="nucleotide sequence ID" value="NC_011768.1"/>
</dbReference>
<comment type="pathway">
    <text evidence="5">Polyol metabolism; glycerol fermentation; glycerone phosphate from glycerol (oxidative route): step 1/2.</text>
</comment>
<comment type="catalytic activity">
    <reaction evidence="8">
        <text>glycerol + NAD(+) = dihydroxyacetone + NADH + H(+)</text>
        <dbReference type="Rhea" id="RHEA:13769"/>
        <dbReference type="ChEBI" id="CHEBI:15378"/>
        <dbReference type="ChEBI" id="CHEBI:16016"/>
        <dbReference type="ChEBI" id="CHEBI:17754"/>
        <dbReference type="ChEBI" id="CHEBI:57540"/>
        <dbReference type="ChEBI" id="CHEBI:57945"/>
        <dbReference type="EC" id="1.1.1.6"/>
    </reaction>
</comment>
<dbReference type="HOGENOM" id="CLU_044754_1_0_7"/>
<organism evidence="13 14">
    <name type="scientific">Desulfatibacillum aliphaticivorans</name>
    <dbReference type="NCBI Taxonomy" id="218208"/>
    <lineage>
        <taxon>Bacteria</taxon>
        <taxon>Pseudomonadati</taxon>
        <taxon>Thermodesulfobacteriota</taxon>
        <taxon>Desulfobacteria</taxon>
        <taxon>Desulfobacterales</taxon>
        <taxon>Desulfatibacillaceae</taxon>
        <taxon>Desulfatibacillum</taxon>
    </lineage>
</organism>
<dbReference type="AlphaFoldDB" id="B8FHZ9"/>
<dbReference type="InterPro" id="IPR001670">
    <property type="entry name" value="ADH_Fe/GldA"/>
</dbReference>
<evidence type="ECO:0000256" key="10">
    <source>
        <dbReference type="PIRSR" id="PIRSR000112-2"/>
    </source>
</evidence>
<keyword evidence="4 11" id="KW-0520">NAD</keyword>
<feature type="binding site" evidence="9">
    <location>
        <position position="170"/>
    </location>
    <ligand>
        <name>glycerol</name>
        <dbReference type="ChEBI" id="CHEBI:17754"/>
    </ligand>
</feature>
<evidence type="ECO:0000256" key="8">
    <source>
        <dbReference type="ARBA" id="ARBA00049006"/>
    </source>
</evidence>
<dbReference type="SUPFAM" id="SSF56796">
    <property type="entry name" value="Dehydroquinate synthase-like"/>
    <property type="match status" value="1"/>
</dbReference>
<keyword evidence="9" id="KW-0862">Zinc</keyword>
<gene>
    <name evidence="13" type="ordered locus">Dalk_0861</name>
</gene>
<protein>
    <recommendedName>
        <fullName evidence="7">Glycerol dehydrogenase</fullName>
        <ecNumber evidence="6">1.1.1.6</ecNumber>
    </recommendedName>
</protein>
<feature type="binding site" evidence="11">
    <location>
        <begin position="93"/>
        <end position="97"/>
    </location>
    <ligand>
        <name>NAD(+)</name>
        <dbReference type="ChEBI" id="CHEBI:57540"/>
    </ligand>
</feature>
<evidence type="ECO:0000256" key="5">
    <source>
        <dbReference type="ARBA" id="ARBA00037918"/>
    </source>
</evidence>
<dbReference type="PANTHER" id="PTHR43616:SF5">
    <property type="entry name" value="GLYCEROL DEHYDROGENASE 1"/>
    <property type="match status" value="1"/>
</dbReference>
<reference evidence="13 14" key="1">
    <citation type="journal article" date="2012" name="Environ. Microbiol.">
        <title>The genome sequence of Desulfatibacillum alkenivorans AK-01: a blueprint for anaerobic alkane oxidation.</title>
        <authorList>
            <person name="Callaghan A.V."/>
            <person name="Morris B.E."/>
            <person name="Pereira I.A."/>
            <person name="McInerney M.J."/>
            <person name="Austin R.N."/>
            <person name="Groves J.T."/>
            <person name="Kukor J.J."/>
            <person name="Suflita J.M."/>
            <person name="Young L.Y."/>
            <person name="Zylstra G.J."/>
            <person name="Wawrik B."/>
        </authorList>
    </citation>
    <scope>NUCLEOTIDE SEQUENCE [LARGE SCALE GENOMIC DNA]</scope>
    <source>
        <strain evidence="13 14">AK-01</strain>
    </source>
</reference>
<sequence>MNSITLFPGRYIQGKGVLHDLGAECARLGSKAFLIASPYSLKHYARTILENAPEGLVIVQEQFNRECSDEEIQRLHELCAKNQCNLVVGLGGGKTLDAAKAAAHKAGVPVIMAPTIASTDAPCSSVCVIYTPEGVFSWVDYLPRNPDVVLVDTSIIVKAPARFLASGMGDALATWFEAESCRIKRAPNIAGAVGSMTAYALARLCWETIRDYGVSALSACEANVVTPALERVVEANTLLSGIGFESAGLAAAHAIHNGLTVVPGINRFYHGEKVAFGVLVSLFLTEKPPSLIDEIYGFCESIGLPTTLADLGMENASDQLLLDVAEKACTPEDSMHNEPFDISPAKIADMIKAADAWGLKRKNG</sequence>
<feature type="binding site" evidence="9">
    <location>
        <position position="270"/>
    </location>
    <ligand>
        <name>glycerol</name>
        <dbReference type="ChEBI" id="CHEBI:17754"/>
    </ligand>
</feature>
<dbReference type="Gene3D" id="3.40.50.1970">
    <property type="match status" value="1"/>
</dbReference>
<dbReference type="PIRSF" id="PIRSF000112">
    <property type="entry name" value="Glycerol_dehydrogenase"/>
    <property type="match status" value="1"/>
</dbReference>
<dbReference type="Pfam" id="PF00465">
    <property type="entry name" value="Fe-ADH"/>
    <property type="match status" value="1"/>
</dbReference>
<dbReference type="NCBIfam" id="NF006941">
    <property type="entry name" value="PRK09423.1"/>
    <property type="match status" value="1"/>
</dbReference>
<keyword evidence="2 9" id="KW-0479">Metal-binding</keyword>
<evidence type="ECO:0000256" key="1">
    <source>
        <dbReference type="ARBA" id="ARBA00007358"/>
    </source>
</evidence>
<dbReference type="EC" id="1.1.1.6" evidence="6"/>
<dbReference type="KEGG" id="dal:Dalk_0861"/>
<feature type="binding site" evidence="11">
    <location>
        <begin position="115"/>
        <end position="118"/>
    </location>
    <ligand>
        <name>NAD(+)</name>
        <dbReference type="ChEBI" id="CHEBI:57540"/>
    </ligand>
</feature>
<dbReference type="CDD" id="cd08170">
    <property type="entry name" value="GlyDH"/>
    <property type="match status" value="1"/>
</dbReference>
<accession>B8FHZ9</accession>
<name>B8FHZ9_DESAL</name>
<evidence type="ECO:0000256" key="3">
    <source>
        <dbReference type="ARBA" id="ARBA00023002"/>
    </source>
</evidence>
<keyword evidence="14" id="KW-1185">Reference proteome</keyword>
<dbReference type="GO" id="GO:0005829">
    <property type="term" value="C:cytosol"/>
    <property type="evidence" value="ECO:0007669"/>
    <property type="project" value="TreeGrafter"/>
</dbReference>
<evidence type="ECO:0000256" key="2">
    <source>
        <dbReference type="ARBA" id="ARBA00022723"/>
    </source>
</evidence>
<comment type="cofactor">
    <cofactor evidence="9">
        <name>Zn(2+)</name>
        <dbReference type="ChEBI" id="CHEBI:29105"/>
    </cofactor>
    <text evidence="9">Binds 1 zinc ion per subunit.</text>
</comment>
<keyword evidence="3 13" id="KW-0560">Oxidoreductase</keyword>
<dbReference type="GO" id="GO:0046872">
    <property type="term" value="F:metal ion binding"/>
    <property type="evidence" value="ECO:0007669"/>
    <property type="project" value="UniProtKB-KW"/>
</dbReference>
<feature type="domain" description="Alcohol dehydrogenase iron-type/glycerol dehydrogenase GldA" evidence="12">
    <location>
        <begin position="8"/>
        <end position="153"/>
    </location>
</feature>